<comment type="caution">
    <text evidence="10">The sequence shown here is derived from an EMBL/GenBank/DDBJ whole genome shotgun (WGS) entry which is preliminary data.</text>
</comment>
<comment type="subcellular location">
    <subcellularLocation>
        <location evidence="1">Cell membrane</location>
        <topology evidence="1">Peripheral membrane protein</topology>
        <orientation evidence="1">Cytoplasmic side</orientation>
    </subcellularLocation>
</comment>
<keyword evidence="2" id="KW-0813">Transport</keyword>
<dbReference type="GO" id="GO:0044781">
    <property type="term" value="P:bacterial-type flagellum organization"/>
    <property type="evidence" value="ECO:0007669"/>
    <property type="project" value="UniProtKB-KW"/>
</dbReference>
<dbReference type="GO" id="GO:0071973">
    <property type="term" value="P:bacterial-type flagellum-dependent cell motility"/>
    <property type="evidence" value="ECO:0007669"/>
    <property type="project" value="InterPro"/>
</dbReference>
<dbReference type="AlphaFoldDB" id="X1GW41"/>
<accession>X1GW41</accession>
<protein>
    <recommendedName>
        <fullName evidence="11">Flagellar FliJ protein</fullName>
    </recommendedName>
</protein>
<keyword evidence="6" id="KW-0653">Protein transport</keyword>
<feature type="coiled-coil region" evidence="9">
    <location>
        <begin position="4"/>
        <end position="38"/>
    </location>
</feature>
<keyword evidence="5" id="KW-1005">Bacterial flagellum biogenesis</keyword>
<evidence type="ECO:0000256" key="6">
    <source>
        <dbReference type="ARBA" id="ARBA00022927"/>
    </source>
</evidence>
<keyword evidence="8" id="KW-1006">Bacterial flagellum protein export</keyword>
<dbReference type="GO" id="GO:0009288">
    <property type="term" value="C:bacterial-type flagellum"/>
    <property type="evidence" value="ECO:0007669"/>
    <property type="project" value="InterPro"/>
</dbReference>
<evidence type="ECO:0000256" key="4">
    <source>
        <dbReference type="ARBA" id="ARBA00022500"/>
    </source>
</evidence>
<evidence type="ECO:0000256" key="9">
    <source>
        <dbReference type="SAM" id="Coils"/>
    </source>
</evidence>
<keyword evidence="9" id="KW-0175">Coiled coil</keyword>
<dbReference type="Gene3D" id="1.10.287.1700">
    <property type="match status" value="1"/>
</dbReference>
<feature type="non-terminal residue" evidence="10">
    <location>
        <position position="1"/>
    </location>
</feature>
<evidence type="ECO:0000256" key="2">
    <source>
        <dbReference type="ARBA" id="ARBA00022448"/>
    </source>
</evidence>
<organism evidence="10">
    <name type="scientific">marine sediment metagenome</name>
    <dbReference type="NCBI Taxonomy" id="412755"/>
    <lineage>
        <taxon>unclassified sequences</taxon>
        <taxon>metagenomes</taxon>
        <taxon>ecological metagenomes</taxon>
    </lineage>
</organism>
<evidence type="ECO:0000256" key="7">
    <source>
        <dbReference type="ARBA" id="ARBA00023136"/>
    </source>
</evidence>
<dbReference type="GO" id="GO:0015031">
    <property type="term" value="P:protein transport"/>
    <property type="evidence" value="ECO:0007669"/>
    <property type="project" value="UniProtKB-KW"/>
</dbReference>
<proteinExistence type="predicted"/>
<evidence type="ECO:0000313" key="10">
    <source>
        <dbReference type="EMBL" id="GAH61387.1"/>
    </source>
</evidence>
<evidence type="ECO:0008006" key="11">
    <source>
        <dbReference type="Google" id="ProtNLM"/>
    </source>
</evidence>
<dbReference type="GO" id="GO:0005886">
    <property type="term" value="C:plasma membrane"/>
    <property type="evidence" value="ECO:0007669"/>
    <property type="project" value="UniProtKB-SubCell"/>
</dbReference>
<dbReference type="EMBL" id="BARU01017614">
    <property type="protein sequence ID" value="GAH61387.1"/>
    <property type="molecule type" value="Genomic_DNA"/>
</dbReference>
<keyword evidence="7" id="KW-0472">Membrane</keyword>
<keyword evidence="4" id="KW-0145">Chemotaxis</keyword>
<dbReference type="InterPro" id="IPR012823">
    <property type="entry name" value="Flagell_FliJ"/>
</dbReference>
<evidence type="ECO:0000256" key="5">
    <source>
        <dbReference type="ARBA" id="ARBA00022795"/>
    </source>
</evidence>
<dbReference type="GO" id="GO:0006935">
    <property type="term" value="P:chemotaxis"/>
    <property type="evidence" value="ECO:0007669"/>
    <property type="project" value="UniProtKB-KW"/>
</dbReference>
<dbReference type="InterPro" id="IPR053716">
    <property type="entry name" value="Flag_assembly_chemotaxis_eff"/>
</dbReference>
<sequence>RDYFDKLNNDIELQKQAVEKATGDVETKREELISVQKEKLALEKLKDKDYRKYQDKVMMWERKFLDEIATGNYIRNGGNSIN</sequence>
<dbReference type="Pfam" id="PF02050">
    <property type="entry name" value="FliJ"/>
    <property type="match status" value="1"/>
</dbReference>
<evidence type="ECO:0000256" key="8">
    <source>
        <dbReference type="ARBA" id="ARBA00023225"/>
    </source>
</evidence>
<keyword evidence="3" id="KW-1003">Cell membrane</keyword>
<reference evidence="10" key="1">
    <citation type="journal article" date="2014" name="Front. Microbiol.">
        <title>High frequency of phylogenetically diverse reductive dehalogenase-homologous genes in deep subseafloor sedimentary metagenomes.</title>
        <authorList>
            <person name="Kawai M."/>
            <person name="Futagami T."/>
            <person name="Toyoda A."/>
            <person name="Takaki Y."/>
            <person name="Nishi S."/>
            <person name="Hori S."/>
            <person name="Arai W."/>
            <person name="Tsubouchi T."/>
            <person name="Morono Y."/>
            <person name="Uchiyama I."/>
            <person name="Ito T."/>
            <person name="Fujiyama A."/>
            <person name="Inagaki F."/>
            <person name="Takami H."/>
        </authorList>
    </citation>
    <scope>NUCLEOTIDE SEQUENCE</scope>
    <source>
        <strain evidence="10">Expedition CK06-06</strain>
    </source>
</reference>
<gene>
    <name evidence="10" type="ORF">S03H2_29205</name>
</gene>
<name>X1GW41_9ZZZZ</name>
<evidence type="ECO:0000256" key="1">
    <source>
        <dbReference type="ARBA" id="ARBA00004413"/>
    </source>
</evidence>
<evidence type="ECO:0000256" key="3">
    <source>
        <dbReference type="ARBA" id="ARBA00022475"/>
    </source>
</evidence>